<proteinExistence type="predicted"/>
<dbReference type="RefSeq" id="WP_063761746.1">
    <property type="nucleotide sequence ID" value="NZ_JBHSPX010000004.1"/>
</dbReference>
<sequence length="274" mass="28892">MQDGQRTTATVTGRALRVLEAFSSARLVLRLTDISRYSGLPLTTTYRLVKELTCWGALEREEGGGYRIGLRLWEIAALAPRGLGLRELALPYLADLNQFTRENVQLAVREALSVVYVERLAGRGAVPVLTRVGGRFSLPPTGVGLVLLAHAPAAMQEQVLSQPLTRYTEKTLCSPAQVRRALAEVRQTGVAISDRQITMDSMSVAAPVHGPGGGVVAAVSIVAHADTAHAHVLIPPVQAAARGISRALGAPVPSGGAHASRGAEPAQPSLLRGA</sequence>
<dbReference type="PROSITE" id="PS51078">
    <property type="entry name" value="ICLR_ED"/>
    <property type="match status" value="1"/>
</dbReference>
<dbReference type="InterPro" id="IPR014757">
    <property type="entry name" value="Tscrpt_reg_IclR_C"/>
</dbReference>
<dbReference type="EMBL" id="JBHSPX010000004">
    <property type="protein sequence ID" value="MFC6064031.1"/>
    <property type="molecule type" value="Genomic_DNA"/>
</dbReference>
<reference evidence="8" key="1">
    <citation type="journal article" date="2019" name="Int. J. Syst. Evol. Microbiol.">
        <title>The Global Catalogue of Microorganisms (GCM) 10K type strain sequencing project: providing services to taxonomists for standard genome sequencing and annotation.</title>
        <authorList>
            <consortium name="The Broad Institute Genomics Platform"/>
            <consortium name="The Broad Institute Genome Sequencing Center for Infectious Disease"/>
            <person name="Wu L."/>
            <person name="Ma J."/>
        </authorList>
    </citation>
    <scope>NUCLEOTIDE SEQUENCE [LARGE SCALE GENOMIC DNA]</scope>
    <source>
        <strain evidence="8">CGMCC 1.15180</strain>
    </source>
</reference>
<feature type="region of interest" description="Disordered" evidence="4">
    <location>
        <begin position="251"/>
        <end position="274"/>
    </location>
</feature>
<evidence type="ECO:0000259" key="6">
    <source>
        <dbReference type="PROSITE" id="PS51078"/>
    </source>
</evidence>
<feature type="domain" description="IclR-ED" evidence="6">
    <location>
        <begin position="71"/>
        <end position="250"/>
    </location>
</feature>
<gene>
    <name evidence="7" type="ORF">ACFP4F_15945</name>
</gene>
<protein>
    <submittedName>
        <fullName evidence="7">IclR family transcriptional regulator</fullName>
    </submittedName>
</protein>
<comment type="caution">
    <text evidence="7">The sequence shown here is derived from an EMBL/GenBank/DDBJ whole genome shotgun (WGS) entry which is preliminary data.</text>
</comment>
<evidence type="ECO:0000256" key="1">
    <source>
        <dbReference type="ARBA" id="ARBA00023015"/>
    </source>
</evidence>
<dbReference type="Gene3D" id="1.10.10.10">
    <property type="entry name" value="Winged helix-like DNA-binding domain superfamily/Winged helix DNA-binding domain"/>
    <property type="match status" value="1"/>
</dbReference>
<dbReference type="SMART" id="SM00346">
    <property type="entry name" value="HTH_ICLR"/>
    <property type="match status" value="1"/>
</dbReference>
<dbReference type="Proteomes" id="UP001596139">
    <property type="component" value="Unassembled WGS sequence"/>
</dbReference>
<dbReference type="Pfam" id="PF01614">
    <property type="entry name" value="IclR_C"/>
    <property type="match status" value="1"/>
</dbReference>
<evidence type="ECO:0000313" key="7">
    <source>
        <dbReference type="EMBL" id="MFC6064031.1"/>
    </source>
</evidence>
<dbReference type="InterPro" id="IPR036390">
    <property type="entry name" value="WH_DNA-bd_sf"/>
</dbReference>
<evidence type="ECO:0000259" key="5">
    <source>
        <dbReference type="PROSITE" id="PS51077"/>
    </source>
</evidence>
<dbReference type="Pfam" id="PF09339">
    <property type="entry name" value="HTH_IclR"/>
    <property type="match status" value="1"/>
</dbReference>
<dbReference type="PANTHER" id="PTHR30136:SF24">
    <property type="entry name" value="HTH-TYPE TRANSCRIPTIONAL REPRESSOR ALLR"/>
    <property type="match status" value="1"/>
</dbReference>
<keyword evidence="1" id="KW-0805">Transcription regulation</keyword>
<name>A0ABW1MKU0_9ACTN</name>
<dbReference type="SUPFAM" id="SSF46785">
    <property type="entry name" value="Winged helix' DNA-binding domain"/>
    <property type="match status" value="1"/>
</dbReference>
<evidence type="ECO:0000256" key="3">
    <source>
        <dbReference type="ARBA" id="ARBA00023163"/>
    </source>
</evidence>
<keyword evidence="3" id="KW-0804">Transcription</keyword>
<dbReference type="InterPro" id="IPR050707">
    <property type="entry name" value="HTH_MetabolicPath_Reg"/>
</dbReference>
<organism evidence="7 8">
    <name type="scientific">Streptomyces ochraceiscleroticus</name>
    <dbReference type="NCBI Taxonomy" id="47761"/>
    <lineage>
        <taxon>Bacteria</taxon>
        <taxon>Bacillati</taxon>
        <taxon>Actinomycetota</taxon>
        <taxon>Actinomycetes</taxon>
        <taxon>Kitasatosporales</taxon>
        <taxon>Streptomycetaceae</taxon>
        <taxon>Streptomyces</taxon>
    </lineage>
</organism>
<dbReference type="InterPro" id="IPR005471">
    <property type="entry name" value="Tscrpt_reg_IclR_N"/>
</dbReference>
<keyword evidence="2" id="KW-0238">DNA-binding</keyword>
<dbReference type="PANTHER" id="PTHR30136">
    <property type="entry name" value="HELIX-TURN-HELIX TRANSCRIPTIONAL REGULATOR, ICLR FAMILY"/>
    <property type="match status" value="1"/>
</dbReference>
<dbReference type="PROSITE" id="PS51077">
    <property type="entry name" value="HTH_ICLR"/>
    <property type="match status" value="1"/>
</dbReference>
<feature type="domain" description="HTH iclR-type" evidence="5">
    <location>
        <begin position="9"/>
        <end position="70"/>
    </location>
</feature>
<dbReference type="InterPro" id="IPR036388">
    <property type="entry name" value="WH-like_DNA-bd_sf"/>
</dbReference>
<evidence type="ECO:0000313" key="8">
    <source>
        <dbReference type="Proteomes" id="UP001596139"/>
    </source>
</evidence>
<dbReference type="Gene3D" id="3.30.450.40">
    <property type="match status" value="1"/>
</dbReference>
<keyword evidence="8" id="KW-1185">Reference proteome</keyword>
<dbReference type="SUPFAM" id="SSF55781">
    <property type="entry name" value="GAF domain-like"/>
    <property type="match status" value="1"/>
</dbReference>
<evidence type="ECO:0000256" key="2">
    <source>
        <dbReference type="ARBA" id="ARBA00023125"/>
    </source>
</evidence>
<dbReference type="InterPro" id="IPR029016">
    <property type="entry name" value="GAF-like_dom_sf"/>
</dbReference>
<evidence type="ECO:0000256" key="4">
    <source>
        <dbReference type="SAM" id="MobiDB-lite"/>
    </source>
</evidence>
<accession>A0ABW1MKU0</accession>